<dbReference type="SUPFAM" id="SSF51905">
    <property type="entry name" value="FAD/NAD(P)-binding domain"/>
    <property type="match status" value="1"/>
</dbReference>
<evidence type="ECO:0000313" key="4">
    <source>
        <dbReference type="Proteomes" id="UP001177140"/>
    </source>
</evidence>
<accession>A0AA41RTT9</accession>
<dbReference type="Proteomes" id="UP001177140">
    <property type="component" value="Unassembled WGS sequence"/>
</dbReference>
<dbReference type="EMBL" id="JAJJMA010036176">
    <property type="protein sequence ID" value="MCL7024597.1"/>
    <property type="molecule type" value="Genomic_DNA"/>
</dbReference>
<organism evidence="3 4">
    <name type="scientific">Papaver nudicaule</name>
    <name type="common">Iceland poppy</name>
    <dbReference type="NCBI Taxonomy" id="74823"/>
    <lineage>
        <taxon>Eukaryota</taxon>
        <taxon>Viridiplantae</taxon>
        <taxon>Streptophyta</taxon>
        <taxon>Embryophyta</taxon>
        <taxon>Tracheophyta</taxon>
        <taxon>Spermatophyta</taxon>
        <taxon>Magnoliopsida</taxon>
        <taxon>Ranunculales</taxon>
        <taxon>Papaveraceae</taxon>
        <taxon>Papaveroideae</taxon>
        <taxon>Papaver</taxon>
    </lineage>
</organism>
<dbReference type="GO" id="GO:0016491">
    <property type="term" value="F:oxidoreductase activity"/>
    <property type="evidence" value="ECO:0007669"/>
    <property type="project" value="InterPro"/>
</dbReference>
<dbReference type="Pfam" id="PF01593">
    <property type="entry name" value="Amino_oxidase"/>
    <property type="match status" value="1"/>
</dbReference>
<dbReference type="InterPro" id="IPR036188">
    <property type="entry name" value="FAD/NAD-bd_sf"/>
</dbReference>
<gene>
    <name evidence="3" type="ORF">MKW94_027505</name>
</gene>
<dbReference type="Gene3D" id="3.50.50.60">
    <property type="entry name" value="FAD/NAD(P)-binding domain"/>
    <property type="match status" value="1"/>
</dbReference>
<evidence type="ECO:0000259" key="2">
    <source>
        <dbReference type="Pfam" id="PF01593"/>
    </source>
</evidence>
<dbReference type="AlphaFoldDB" id="A0AA41RTT9"/>
<name>A0AA41RTT9_PAPNU</name>
<dbReference type="PANTHER" id="PTHR10742">
    <property type="entry name" value="FLAVIN MONOAMINE OXIDASE"/>
    <property type="match status" value="1"/>
</dbReference>
<comment type="caution">
    <text evidence="3">The sequence shown here is derived from an EMBL/GenBank/DDBJ whole genome shotgun (WGS) entry which is preliminary data.</text>
</comment>
<feature type="domain" description="Amine oxidase" evidence="2">
    <location>
        <begin position="10"/>
        <end position="84"/>
    </location>
</feature>
<dbReference type="PANTHER" id="PTHR10742:SF313">
    <property type="entry name" value="AMINE OXIDASE"/>
    <property type="match status" value="1"/>
</dbReference>
<evidence type="ECO:0000256" key="1">
    <source>
        <dbReference type="ARBA" id="ARBA00005995"/>
    </source>
</evidence>
<reference evidence="3" key="1">
    <citation type="submission" date="2022-03" db="EMBL/GenBank/DDBJ databases">
        <title>A functionally conserved STORR gene fusion in Papaver species that diverged 16.8 million years ago.</title>
        <authorList>
            <person name="Catania T."/>
        </authorList>
    </citation>
    <scope>NUCLEOTIDE SEQUENCE</scope>
    <source>
        <strain evidence="3">S-191538</strain>
    </source>
</reference>
<dbReference type="GO" id="GO:0006598">
    <property type="term" value="P:polyamine catabolic process"/>
    <property type="evidence" value="ECO:0007669"/>
    <property type="project" value="TreeGrafter"/>
</dbReference>
<dbReference type="InterPro" id="IPR050281">
    <property type="entry name" value="Flavin_monoamine_oxidase"/>
</dbReference>
<protein>
    <recommendedName>
        <fullName evidence="2">Amine oxidase domain-containing protein</fullName>
    </recommendedName>
</protein>
<sequence length="122" mass="13672">MTILNHKLCISAAKTFSDAGIKDFLVLEATDRIGGRIKKTNFGGVSVELGANWVEGVNGNEVNPIWTMANKIGLKTFYSQWNNVTANIYKQKYISTYISALICHHCTAHKLIIRNCAQRWVL</sequence>
<evidence type="ECO:0000313" key="3">
    <source>
        <dbReference type="EMBL" id="MCL7024597.1"/>
    </source>
</evidence>
<keyword evidence="4" id="KW-1185">Reference proteome</keyword>
<proteinExistence type="inferred from homology"/>
<dbReference type="InterPro" id="IPR002937">
    <property type="entry name" value="Amino_oxidase"/>
</dbReference>
<comment type="similarity">
    <text evidence="1">Belongs to the flavin monoamine oxidase family.</text>
</comment>